<dbReference type="PANTHER" id="PTHR33885:SF3">
    <property type="entry name" value="PHAGE SHOCK PROTEIN C"/>
    <property type="match status" value="1"/>
</dbReference>
<evidence type="ECO:0000256" key="3">
    <source>
        <dbReference type="ARBA" id="ARBA00022692"/>
    </source>
</evidence>
<keyword evidence="4 6" id="KW-1133">Transmembrane helix</keyword>
<gene>
    <name evidence="8" type="ORF">QUW46_02550</name>
</gene>
<accession>A0ABT7VN36</accession>
<evidence type="ECO:0000256" key="6">
    <source>
        <dbReference type="SAM" id="Phobius"/>
    </source>
</evidence>
<comment type="caution">
    <text evidence="8">The sequence shown here is derived from an EMBL/GenBank/DDBJ whole genome shotgun (WGS) entry which is preliminary data.</text>
</comment>
<evidence type="ECO:0000313" key="9">
    <source>
        <dbReference type="Proteomes" id="UP001529423"/>
    </source>
</evidence>
<reference evidence="8 9" key="3">
    <citation type="submission" date="2023-06" db="EMBL/GenBank/DDBJ databases">
        <authorList>
            <person name="Zeman M."/>
            <person name="Kubasova T."/>
            <person name="Jahodarova E."/>
            <person name="Nykrynova M."/>
            <person name="Rychlik I."/>
        </authorList>
    </citation>
    <scope>NUCLEOTIDE SEQUENCE [LARGE SCALE GENOMIC DNA]</scope>
    <source>
        <strain evidence="8 9">105_WCHN</strain>
    </source>
</reference>
<dbReference type="Pfam" id="PF04024">
    <property type="entry name" value="PspC"/>
    <property type="match status" value="1"/>
</dbReference>
<dbReference type="Proteomes" id="UP001529423">
    <property type="component" value="Unassembled WGS sequence"/>
</dbReference>
<dbReference type="PANTHER" id="PTHR33885">
    <property type="entry name" value="PHAGE SHOCK PROTEIN C"/>
    <property type="match status" value="1"/>
</dbReference>
<name>A0ABT7VN36_9LACO</name>
<evidence type="ECO:0000256" key="2">
    <source>
        <dbReference type="ARBA" id="ARBA00022475"/>
    </source>
</evidence>
<keyword evidence="3 6" id="KW-0812">Transmembrane</keyword>
<organism evidence="8 9">
    <name type="scientific">Limosilactobacillus panis</name>
    <dbReference type="NCBI Taxonomy" id="47493"/>
    <lineage>
        <taxon>Bacteria</taxon>
        <taxon>Bacillati</taxon>
        <taxon>Bacillota</taxon>
        <taxon>Bacilli</taxon>
        <taxon>Lactobacillales</taxon>
        <taxon>Lactobacillaceae</taxon>
        <taxon>Limosilactobacillus</taxon>
    </lineage>
</organism>
<sequence length="81" mass="8828">MHKKLTKSKNKVFLGVCGGIADYLGVDPTMIRLITVVLLAFTGFFPITIIYLVAAAIMPDYGDKGGHQGHDTVEGEFTEKK</sequence>
<reference evidence="9" key="1">
    <citation type="submission" date="2023-06" db="EMBL/GenBank/DDBJ databases">
        <title>Identification and characterization of horizontal gene transfer across gut microbiota members of farm animals based on homology search.</title>
        <authorList>
            <person name="Zeman M."/>
            <person name="Kubasova T."/>
            <person name="Jahodarova E."/>
            <person name="Nykrynova M."/>
            <person name="Rychlik I."/>
        </authorList>
    </citation>
    <scope>NUCLEOTIDE SEQUENCE [LARGE SCALE GENOMIC DNA]</scope>
    <source>
        <strain evidence="9">105_WCHN</strain>
    </source>
</reference>
<feature type="domain" description="Phage shock protein PspC N-terminal" evidence="7">
    <location>
        <begin position="3"/>
        <end position="60"/>
    </location>
</feature>
<keyword evidence="5 6" id="KW-0472">Membrane</keyword>
<evidence type="ECO:0000256" key="4">
    <source>
        <dbReference type="ARBA" id="ARBA00022989"/>
    </source>
</evidence>
<evidence type="ECO:0000259" key="7">
    <source>
        <dbReference type="Pfam" id="PF04024"/>
    </source>
</evidence>
<dbReference type="RefSeq" id="WP_289559297.1">
    <property type="nucleotide sequence ID" value="NZ_JAUDEO010000009.1"/>
</dbReference>
<keyword evidence="9" id="KW-1185">Reference proteome</keyword>
<dbReference type="EMBL" id="JAUDEO010000009">
    <property type="protein sequence ID" value="MDM8333459.1"/>
    <property type="molecule type" value="Genomic_DNA"/>
</dbReference>
<proteinExistence type="predicted"/>
<reference evidence="8 9" key="2">
    <citation type="submission" date="2023-06" db="EMBL/GenBank/DDBJ databases">
        <title>Identification and characterization of horizontal gene transfer across gut microbiota members of farm animals based on homology search.</title>
        <authorList>
            <person name="Schwarzerova J."/>
            <person name="Nykrynova M."/>
            <person name="Jureckova K."/>
            <person name="Cejkova D."/>
            <person name="Rychlik I."/>
        </authorList>
    </citation>
    <scope>NUCLEOTIDE SEQUENCE [LARGE SCALE GENOMIC DNA]</scope>
    <source>
        <strain evidence="8 9">105_WCHN</strain>
    </source>
</reference>
<dbReference type="InterPro" id="IPR052027">
    <property type="entry name" value="PspC"/>
</dbReference>
<dbReference type="InterPro" id="IPR007168">
    <property type="entry name" value="Phageshock_PspC_N"/>
</dbReference>
<keyword evidence="2" id="KW-1003">Cell membrane</keyword>
<feature type="transmembrane region" description="Helical" evidence="6">
    <location>
        <begin position="37"/>
        <end position="58"/>
    </location>
</feature>
<evidence type="ECO:0000256" key="1">
    <source>
        <dbReference type="ARBA" id="ARBA00004162"/>
    </source>
</evidence>
<evidence type="ECO:0000256" key="5">
    <source>
        <dbReference type="ARBA" id="ARBA00023136"/>
    </source>
</evidence>
<evidence type="ECO:0000313" key="8">
    <source>
        <dbReference type="EMBL" id="MDM8333459.1"/>
    </source>
</evidence>
<protein>
    <submittedName>
        <fullName evidence="8">PspC domain-containing protein</fullName>
    </submittedName>
</protein>
<comment type="subcellular location">
    <subcellularLocation>
        <location evidence="1">Cell membrane</location>
        <topology evidence="1">Single-pass membrane protein</topology>
    </subcellularLocation>
</comment>